<name>A0A0D6PBH8_9PROT</name>
<accession>A0A0D6PBH8</accession>
<dbReference type="Proteomes" id="UP000032680">
    <property type="component" value="Unassembled WGS sequence"/>
</dbReference>
<evidence type="ECO:0000313" key="1">
    <source>
        <dbReference type="EMBL" id="GAN78568.1"/>
    </source>
</evidence>
<proteinExistence type="predicted"/>
<evidence type="ECO:0000313" key="2">
    <source>
        <dbReference type="Proteomes" id="UP000032680"/>
    </source>
</evidence>
<reference evidence="1 2" key="1">
    <citation type="submission" date="2012-11" db="EMBL/GenBank/DDBJ databases">
        <title>Whole genome sequence of Acidisphaera rubrifaciens HS-AP3.</title>
        <authorList>
            <person name="Azuma Y."/>
            <person name="Higashiura N."/>
            <person name="Hirakawa H."/>
            <person name="Matsushita K."/>
        </authorList>
    </citation>
    <scope>NUCLEOTIDE SEQUENCE [LARGE SCALE GENOMIC DNA]</scope>
    <source>
        <strain evidence="1 2">HS-AP3</strain>
    </source>
</reference>
<gene>
    <name evidence="1" type="ORF">Asru_1255_02</name>
</gene>
<sequence>MPADVGDWVAVRRLAAGIQRATGNNVRLAYTDQGYTGEAAADTAAAEGIALDVVKRPEAKRRFVLVPRR</sequence>
<dbReference type="EMBL" id="BANB01001224">
    <property type="protein sequence ID" value="GAN78568.1"/>
    <property type="molecule type" value="Genomic_DNA"/>
</dbReference>
<organism evidence="1 2">
    <name type="scientific">Acidisphaera rubrifaciens HS-AP3</name>
    <dbReference type="NCBI Taxonomy" id="1231350"/>
    <lineage>
        <taxon>Bacteria</taxon>
        <taxon>Pseudomonadati</taxon>
        <taxon>Pseudomonadota</taxon>
        <taxon>Alphaproteobacteria</taxon>
        <taxon>Acetobacterales</taxon>
        <taxon>Acetobacteraceae</taxon>
        <taxon>Acidisphaera</taxon>
    </lineage>
</organism>
<comment type="caution">
    <text evidence="1">The sequence shown here is derived from an EMBL/GenBank/DDBJ whole genome shotgun (WGS) entry which is preliminary data.</text>
</comment>
<dbReference type="AlphaFoldDB" id="A0A0D6PBH8"/>
<protein>
    <submittedName>
        <fullName evidence="1">Transposase</fullName>
    </submittedName>
</protein>
<keyword evidence="2" id="KW-1185">Reference proteome</keyword>